<accession>A0A853IU57</accession>
<organism evidence="2 3">
    <name type="scientific">Ottowia beijingensis</name>
    <dbReference type="NCBI Taxonomy" id="1207057"/>
    <lineage>
        <taxon>Bacteria</taxon>
        <taxon>Pseudomonadati</taxon>
        <taxon>Pseudomonadota</taxon>
        <taxon>Betaproteobacteria</taxon>
        <taxon>Burkholderiales</taxon>
        <taxon>Comamonadaceae</taxon>
        <taxon>Ottowia</taxon>
    </lineage>
</organism>
<keyword evidence="1" id="KW-1133">Transmembrane helix</keyword>
<name>A0A853IU57_9BURK</name>
<evidence type="ECO:0000313" key="3">
    <source>
        <dbReference type="Proteomes" id="UP000589716"/>
    </source>
</evidence>
<keyword evidence="3" id="KW-1185">Reference proteome</keyword>
<comment type="caution">
    <text evidence="2">The sequence shown here is derived from an EMBL/GenBank/DDBJ whole genome shotgun (WGS) entry which is preliminary data.</text>
</comment>
<dbReference type="AlphaFoldDB" id="A0A853IU57"/>
<keyword evidence="1" id="KW-0812">Transmembrane</keyword>
<evidence type="ECO:0000313" key="2">
    <source>
        <dbReference type="EMBL" id="NZA00837.1"/>
    </source>
</evidence>
<evidence type="ECO:0000256" key="1">
    <source>
        <dbReference type="SAM" id="Phobius"/>
    </source>
</evidence>
<keyword evidence="1" id="KW-0472">Membrane</keyword>
<dbReference type="EMBL" id="JACCKX010000001">
    <property type="protein sequence ID" value="NZA00837.1"/>
    <property type="molecule type" value="Genomic_DNA"/>
</dbReference>
<feature type="transmembrane region" description="Helical" evidence="1">
    <location>
        <begin position="26"/>
        <end position="45"/>
    </location>
</feature>
<reference evidence="2 3" key="1">
    <citation type="submission" date="2020-07" db="EMBL/GenBank/DDBJ databases">
        <authorList>
            <person name="Maaloum M."/>
        </authorList>
    </citation>
    <scope>NUCLEOTIDE SEQUENCE [LARGE SCALE GENOMIC DNA]</scope>
    <source>
        <strain evidence="2 3">GCS-AN-3</strain>
    </source>
</reference>
<dbReference type="Proteomes" id="UP000589716">
    <property type="component" value="Unassembled WGS sequence"/>
</dbReference>
<dbReference type="RefSeq" id="WP_180549372.1">
    <property type="nucleotide sequence ID" value="NZ_JACCKX010000001.1"/>
</dbReference>
<evidence type="ECO:0008006" key="4">
    <source>
        <dbReference type="Google" id="ProtNLM"/>
    </source>
</evidence>
<gene>
    <name evidence="2" type="ORF">H0I39_01860</name>
</gene>
<protein>
    <recommendedName>
        <fullName evidence="4">SMODS and SLOG-associating 2TM effector domain-containing protein</fullName>
    </recommendedName>
</protein>
<sequence length="132" mass="14460">MCDKLVQATALTGGVLVAGKALADHLPLLGSVIAFSGLMALLFGFSERRQSYKELAEQAMALQGEIVAVPAAELTPARLAEWDARRCAIDLKEPPNLKTLVAMCEWEQAVADGHPEHCARPTWWQQAYMHFV</sequence>
<proteinExistence type="predicted"/>